<reference evidence="1" key="1">
    <citation type="submission" date="2018-04" db="EMBL/GenBank/DDBJ databases">
        <authorList>
            <person name="Jy Z."/>
        </authorList>
    </citation>
    <scope>NUCLEOTIDE SEQUENCE</scope>
    <source>
        <strain evidence="2">AS13</strain>
        <strain evidence="1">LA18</strain>
    </source>
</reference>
<dbReference type="EMBL" id="QAIC01000032">
    <property type="protein sequence ID" value="MDN4572888.1"/>
    <property type="molecule type" value="Genomic_DNA"/>
</dbReference>
<protein>
    <submittedName>
        <fullName evidence="1">Uncharacterized protein</fullName>
    </submittedName>
</protein>
<evidence type="ECO:0000313" key="2">
    <source>
        <dbReference type="EMBL" id="MDN4577251.1"/>
    </source>
</evidence>
<dbReference type="AlphaFoldDB" id="A0AAW7MJW5"/>
<dbReference type="Proteomes" id="UP001172791">
    <property type="component" value="Unassembled WGS sequence"/>
</dbReference>
<dbReference type="EMBL" id="QAID01000030">
    <property type="protein sequence ID" value="MDN4577251.1"/>
    <property type="molecule type" value="Genomic_DNA"/>
</dbReference>
<dbReference type="Proteomes" id="UP001172788">
    <property type="component" value="Unassembled WGS sequence"/>
</dbReference>
<evidence type="ECO:0000313" key="4">
    <source>
        <dbReference type="Proteomes" id="UP001172791"/>
    </source>
</evidence>
<name>A0AAW7MJW5_9BURK</name>
<dbReference type="RefSeq" id="WP_301233919.1">
    <property type="nucleotide sequence ID" value="NZ_QAIC01000032.1"/>
</dbReference>
<keyword evidence="3" id="KW-1185">Reference proteome</keyword>
<accession>A0AAW7MJW5</accession>
<proteinExistence type="predicted"/>
<gene>
    <name evidence="1" type="ORF">DBA34_06410</name>
    <name evidence="2" type="ORF">DBB29_03840</name>
</gene>
<organism evidence="1 4">
    <name type="scientific">Pandoraea cepalis</name>
    <dbReference type="NCBI Taxonomy" id="2508294"/>
    <lineage>
        <taxon>Bacteria</taxon>
        <taxon>Pseudomonadati</taxon>
        <taxon>Pseudomonadota</taxon>
        <taxon>Betaproteobacteria</taxon>
        <taxon>Burkholderiales</taxon>
        <taxon>Burkholderiaceae</taxon>
        <taxon>Pandoraea</taxon>
    </lineage>
</organism>
<evidence type="ECO:0000313" key="3">
    <source>
        <dbReference type="Proteomes" id="UP001172788"/>
    </source>
</evidence>
<comment type="caution">
    <text evidence="1">The sequence shown here is derived from an EMBL/GenBank/DDBJ whole genome shotgun (WGS) entry which is preliminary data.</text>
</comment>
<evidence type="ECO:0000313" key="1">
    <source>
        <dbReference type="EMBL" id="MDN4572888.1"/>
    </source>
</evidence>
<sequence length="86" mass="9221">MNIYSFGLPNSFPEPLVPTAAVEFMLEHRGKSLENAIDAGNARGFHPTVWPVAPQIGGFVYGFGIVVEKTVVPFVVHLSAFPAGHA</sequence>